<keyword evidence="3" id="KW-0804">Transcription</keyword>
<dbReference type="GO" id="GO:0003677">
    <property type="term" value="F:DNA binding"/>
    <property type="evidence" value="ECO:0007669"/>
    <property type="project" value="UniProtKB-KW"/>
</dbReference>
<dbReference type="CDD" id="cd00067">
    <property type="entry name" value="GAL4"/>
    <property type="match status" value="1"/>
</dbReference>
<dbReference type="PANTHER" id="PTHR47256:SF10">
    <property type="entry name" value="ZN(II)2CYS6 TRANSCRIPTION FACTOR (EUROFUNG)"/>
    <property type="match status" value="1"/>
</dbReference>
<evidence type="ECO:0000259" key="6">
    <source>
        <dbReference type="PROSITE" id="PS50048"/>
    </source>
</evidence>
<feature type="region of interest" description="Disordered" evidence="5">
    <location>
        <begin position="22"/>
        <end position="47"/>
    </location>
</feature>
<dbReference type="GO" id="GO:0000981">
    <property type="term" value="F:DNA-binding transcription factor activity, RNA polymerase II-specific"/>
    <property type="evidence" value="ECO:0007669"/>
    <property type="project" value="InterPro"/>
</dbReference>
<sequence>MALLQTSPMTNLTVRPRAILPALSRGPHESPTPNPLSIEGKPKRRSSACTSCQRRRVKCIGPTPCEACVASNPECFFDPSTDKRQRLAQRVAQRDAENYRYISIYLINILRSGKEGELSNLVREMQKASSLDSALADLRLKVSPEKG</sequence>
<evidence type="ECO:0000256" key="1">
    <source>
        <dbReference type="ARBA" id="ARBA00023015"/>
    </source>
</evidence>
<proteinExistence type="predicted"/>
<name>A0A5N6E716_9EURO</name>
<dbReference type="PANTHER" id="PTHR47256">
    <property type="entry name" value="ZN(II)2CYS6 TRANSCRIPTION FACTOR (EUROFUNG)-RELATED"/>
    <property type="match status" value="1"/>
</dbReference>
<dbReference type="Gene3D" id="4.10.240.10">
    <property type="entry name" value="Zn(2)-C6 fungal-type DNA-binding domain"/>
    <property type="match status" value="1"/>
</dbReference>
<dbReference type="EMBL" id="ML733705">
    <property type="protein sequence ID" value="KAB8213099.1"/>
    <property type="molecule type" value="Genomic_DNA"/>
</dbReference>
<dbReference type="GO" id="GO:0009893">
    <property type="term" value="P:positive regulation of metabolic process"/>
    <property type="evidence" value="ECO:0007669"/>
    <property type="project" value="UniProtKB-ARBA"/>
</dbReference>
<protein>
    <recommendedName>
        <fullName evidence="6">Zn(2)-C6 fungal-type domain-containing protein</fullName>
    </recommendedName>
</protein>
<evidence type="ECO:0000313" key="7">
    <source>
        <dbReference type="EMBL" id="KAB8213099.1"/>
    </source>
</evidence>
<evidence type="ECO:0000256" key="2">
    <source>
        <dbReference type="ARBA" id="ARBA00023125"/>
    </source>
</evidence>
<dbReference type="InterPro" id="IPR001138">
    <property type="entry name" value="Zn2Cys6_DnaBD"/>
</dbReference>
<evidence type="ECO:0000313" key="8">
    <source>
        <dbReference type="Proteomes" id="UP000326799"/>
    </source>
</evidence>
<evidence type="ECO:0000256" key="4">
    <source>
        <dbReference type="ARBA" id="ARBA00023242"/>
    </source>
</evidence>
<keyword evidence="2" id="KW-0238">DNA-binding</keyword>
<gene>
    <name evidence="7" type="ORF">BDV33DRAFT_185456</name>
</gene>
<dbReference type="Proteomes" id="UP000326799">
    <property type="component" value="Unassembled WGS sequence"/>
</dbReference>
<feature type="domain" description="Zn(2)-C6 fungal-type" evidence="6">
    <location>
        <begin position="48"/>
        <end position="77"/>
    </location>
</feature>
<dbReference type="Pfam" id="PF00172">
    <property type="entry name" value="Zn_clus"/>
    <property type="match status" value="1"/>
</dbReference>
<reference evidence="7 8" key="1">
    <citation type="submission" date="2019-04" db="EMBL/GenBank/DDBJ databases">
        <title>Fungal friends and foes A comparative genomics study of 23 Aspergillus species from section Flavi.</title>
        <authorList>
            <consortium name="DOE Joint Genome Institute"/>
            <person name="Kjaerbolling I."/>
            <person name="Vesth T.C."/>
            <person name="Frisvad J.C."/>
            <person name="Nybo J.L."/>
            <person name="Theobald S."/>
            <person name="Kildgaard S."/>
            <person name="Petersen T.I."/>
            <person name="Kuo A."/>
            <person name="Sato A."/>
            <person name="Lyhne E.K."/>
            <person name="Kogle M.E."/>
            <person name="Wiebenga A."/>
            <person name="Kun R.S."/>
            <person name="Lubbers R.J."/>
            <person name="Makela M.R."/>
            <person name="Barry K."/>
            <person name="Chovatia M."/>
            <person name="Clum A."/>
            <person name="Daum C."/>
            <person name="Haridas S."/>
            <person name="He G."/>
            <person name="LaButti K."/>
            <person name="Lipzen A."/>
            <person name="Mondo S."/>
            <person name="Pangilinan J."/>
            <person name="Riley R."/>
            <person name="Salamov A."/>
            <person name="Simmons B.A."/>
            <person name="Magnuson J.K."/>
            <person name="Henrissat B."/>
            <person name="Mortensen U.H."/>
            <person name="Larsen T.O."/>
            <person name="De vries R.P."/>
            <person name="Grigoriev I.V."/>
            <person name="Machida M."/>
            <person name="Baker S.E."/>
            <person name="Andersen M.R."/>
        </authorList>
    </citation>
    <scope>NUCLEOTIDE SEQUENCE [LARGE SCALE GENOMIC DNA]</scope>
    <source>
        <strain evidence="7 8">CBS 126849</strain>
    </source>
</reference>
<dbReference type="AlphaFoldDB" id="A0A5N6E716"/>
<organism evidence="7 8">
    <name type="scientific">Aspergillus novoparasiticus</name>
    <dbReference type="NCBI Taxonomy" id="986946"/>
    <lineage>
        <taxon>Eukaryota</taxon>
        <taxon>Fungi</taxon>
        <taxon>Dikarya</taxon>
        <taxon>Ascomycota</taxon>
        <taxon>Pezizomycotina</taxon>
        <taxon>Eurotiomycetes</taxon>
        <taxon>Eurotiomycetidae</taxon>
        <taxon>Eurotiales</taxon>
        <taxon>Aspergillaceae</taxon>
        <taxon>Aspergillus</taxon>
        <taxon>Aspergillus subgen. Circumdati</taxon>
    </lineage>
</organism>
<dbReference type="SUPFAM" id="SSF57701">
    <property type="entry name" value="Zn2/Cys6 DNA-binding domain"/>
    <property type="match status" value="1"/>
</dbReference>
<dbReference type="GO" id="GO:0008270">
    <property type="term" value="F:zinc ion binding"/>
    <property type="evidence" value="ECO:0007669"/>
    <property type="project" value="InterPro"/>
</dbReference>
<evidence type="ECO:0000256" key="5">
    <source>
        <dbReference type="SAM" id="MobiDB-lite"/>
    </source>
</evidence>
<keyword evidence="4" id="KW-0539">Nucleus</keyword>
<accession>A0A5N6E716</accession>
<dbReference type="SMART" id="SM00066">
    <property type="entry name" value="GAL4"/>
    <property type="match status" value="1"/>
</dbReference>
<dbReference type="PROSITE" id="PS50048">
    <property type="entry name" value="ZN2_CY6_FUNGAL_2"/>
    <property type="match status" value="1"/>
</dbReference>
<keyword evidence="8" id="KW-1185">Reference proteome</keyword>
<dbReference type="InterPro" id="IPR036864">
    <property type="entry name" value="Zn2-C6_fun-type_DNA-bd_sf"/>
</dbReference>
<evidence type="ECO:0000256" key="3">
    <source>
        <dbReference type="ARBA" id="ARBA00023163"/>
    </source>
</evidence>
<dbReference type="InterPro" id="IPR053187">
    <property type="entry name" value="Notoamide_regulator"/>
</dbReference>
<keyword evidence="1" id="KW-0805">Transcription regulation</keyword>